<reference evidence="1" key="3">
    <citation type="submission" date="2025-09" db="UniProtKB">
        <authorList>
            <consortium name="Ensembl"/>
        </authorList>
    </citation>
    <scope>IDENTIFICATION</scope>
    <source>
        <strain evidence="1">broiler</strain>
    </source>
</reference>
<dbReference type="GeneTree" id="ENSGT00940000156715"/>
<dbReference type="Ensembl" id="ENSGALT00010013525.1">
    <property type="protein sequence ID" value="ENSGALP00010008024.1"/>
    <property type="gene ID" value="ENSGALG00010005651.1"/>
</dbReference>
<dbReference type="Proteomes" id="UP000000539">
    <property type="component" value="Chromosome 1"/>
</dbReference>
<gene>
    <name evidence="1" type="primary">USP6NL</name>
</gene>
<reference evidence="1" key="1">
    <citation type="submission" date="2020-11" db="EMBL/GenBank/DDBJ databases">
        <title>Gallus gallus (Chicken) genome, bGalGal1, GRCg7b, maternal haplotype autosomes + Z &amp; W.</title>
        <authorList>
            <person name="Warren W."/>
            <person name="Formenti G."/>
            <person name="Fedrigo O."/>
            <person name="Haase B."/>
            <person name="Mountcastle J."/>
            <person name="Balacco J."/>
            <person name="Tracey A."/>
            <person name="Schneider V."/>
            <person name="Okimoto R."/>
            <person name="Cheng H."/>
            <person name="Hawken R."/>
            <person name="Howe K."/>
            <person name="Jarvis E.D."/>
        </authorList>
    </citation>
    <scope>NUCLEOTIDE SEQUENCE [LARGE SCALE GENOMIC DNA]</scope>
    <source>
        <strain evidence="1">Broiler</strain>
    </source>
</reference>
<accession>A0A8V0XMV5</accession>
<dbReference type="AlphaFoldDB" id="A0A8V0XMV5"/>
<reference evidence="1" key="2">
    <citation type="submission" date="2025-08" db="UniProtKB">
        <authorList>
            <consortium name="Ensembl"/>
        </authorList>
    </citation>
    <scope>IDENTIFICATION</scope>
    <source>
        <strain evidence="1">broiler</strain>
    </source>
</reference>
<evidence type="ECO:0000313" key="2">
    <source>
        <dbReference type="Proteomes" id="UP000000539"/>
    </source>
</evidence>
<sequence length="161" mass="18622">MKTKSEFYKDWAENLDLQNGADAEQDAAVKLAQERAEIVAKYDRGRDGAQIEPWEDADYRLYKVTDRFGFLHPEELPVHDAAIEKQKHLEIERTTKWLKMLKSWEKYKNTEKFHSGKVQYAAPDSVCMRSSFGIRVMDPHHACVCVLSTRISNISDNSKSL</sequence>
<proteinExistence type="predicted"/>
<name>A0A8V0XMV5_CHICK</name>
<organism evidence="1 2">
    <name type="scientific">Gallus gallus</name>
    <name type="common">Chicken</name>
    <dbReference type="NCBI Taxonomy" id="9031"/>
    <lineage>
        <taxon>Eukaryota</taxon>
        <taxon>Metazoa</taxon>
        <taxon>Chordata</taxon>
        <taxon>Craniata</taxon>
        <taxon>Vertebrata</taxon>
        <taxon>Euteleostomi</taxon>
        <taxon>Archelosauria</taxon>
        <taxon>Archosauria</taxon>
        <taxon>Dinosauria</taxon>
        <taxon>Saurischia</taxon>
        <taxon>Theropoda</taxon>
        <taxon>Coelurosauria</taxon>
        <taxon>Aves</taxon>
        <taxon>Neognathae</taxon>
        <taxon>Galloanserae</taxon>
        <taxon>Galliformes</taxon>
        <taxon>Phasianidae</taxon>
        <taxon>Phasianinae</taxon>
        <taxon>Gallus</taxon>
    </lineage>
</organism>
<dbReference type="OrthoDB" id="294251at2759"/>
<protein>
    <submittedName>
        <fullName evidence="1">USP6 N-terminal like</fullName>
    </submittedName>
</protein>
<evidence type="ECO:0000313" key="1">
    <source>
        <dbReference type="Ensembl" id="ENSGALP00010008024.1"/>
    </source>
</evidence>
<keyword evidence="2" id="KW-1185">Reference proteome</keyword>